<name>A0A022WD35_TRIRU</name>
<keyword evidence="1" id="KW-1133">Transmembrane helix</keyword>
<dbReference type="AlphaFoldDB" id="A0A022WD35"/>
<gene>
    <name evidence="2" type="ORF">H103_01302</name>
</gene>
<keyword evidence="1" id="KW-0472">Membrane</keyword>
<accession>A0A022WD35</accession>
<dbReference type="Proteomes" id="UP000023758">
    <property type="component" value="Unassembled WGS sequence"/>
</dbReference>
<dbReference type="EMBL" id="KK207724">
    <property type="protein sequence ID" value="EZF56267.1"/>
    <property type="molecule type" value="Genomic_DNA"/>
</dbReference>
<organism evidence="2">
    <name type="scientific">Trichophyton rubrum CBS 288.86</name>
    <dbReference type="NCBI Taxonomy" id="1215330"/>
    <lineage>
        <taxon>Eukaryota</taxon>
        <taxon>Fungi</taxon>
        <taxon>Dikarya</taxon>
        <taxon>Ascomycota</taxon>
        <taxon>Pezizomycotina</taxon>
        <taxon>Eurotiomycetes</taxon>
        <taxon>Eurotiomycetidae</taxon>
        <taxon>Onygenales</taxon>
        <taxon>Arthrodermataceae</taxon>
        <taxon>Trichophyton</taxon>
    </lineage>
</organism>
<proteinExistence type="predicted"/>
<reference evidence="2" key="1">
    <citation type="submission" date="2014-02" db="EMBL/GenBank/DDBJ databases">
        <title>The Genome Sequence of Trichophyton rubrum (morphotype fischeri) CBS 288.86.</title>
        <authorList>
            <consortium name="The Broad Institute Genomics Platform"/>
            <person name="Cuomo C.A."/>
            <person name="White T.C."/>
            <person name="Graser Y."/>
            <person name="Martinez-Rossi N."/>
            <person name="Heitman J."/>
            <person name="Young S.K."/>
            <person name="Zeng Q."/>
            <person name="Gargeya S."/>
            <person name="Abouelleil A."/>
            <person name="Alvarado L."/>
            <person name="Chapman S.B."/>
            <person name="Gainer-Dewar J."/>
            <person name="Goldberg J."/>
            <person name="Griggs A."/>
            <person name="Gujja S."/>
            <person name="Hansen M."/>
            <person name="Howarth C."/>
            <person name="Imamovic A."/>
            <person name="Larimer J."/>
            <person name="Martinez D."/>
            <person name="Murphy C."/>
            <person name="Pearson M.D."/>
            <person name="Persinoti G."/>
            <person name="Poon T."/>
            <person name="Priest M."/>
            <person name="Roberts A.D."/>
            <person name="Saif S."/>
            <person name="Shea T.D."/>
            <person name="Sykes S.N."/>
            <person name="Wortman J."/>
            <person name="Nusbaum C."/>
            <person name="Birren B."/>
        </authorList>
    </citation>
    <scope>NUCLEOTIDE SEQUENCE [LARGE SCALE GENOMIC DNA]</scope>
    <source>
        <strain evidence="2">CBS 288.86</strain>
    </source>
</reference>
<protein>
    <submittedName>
        <fullName evidence="2">Uncharacterized protein</fullName>
    </submittedName>
</protein>
<evidence type="ECO:0000313" key="2">
    <source>
        <dbReference type="EMBL" id="EZF56267.1"/>
    </source>
</evidence>
<keyword evidence="1" id="KW-0812">Transmembrane</keyword>
<feature type="transmembrane region" description="Helical" evidence="1">
    <location>
        <begin position="31"/>
        <end position="52"/>
    </location>
</feature>
<sequence length="104" mass="11821">MHQTTFLVKSEKKQKWGAEKVTGLPCSSPNVCPVIASFVVFCCPLSCTPYFFSPLLFVFLHSLLVFILSLLVIPSVSFRLTHIQNTWRAIHCYCSCSQMRQMSD</sequence>
<dbReference type="HOGENOM" id="CLU_2251966_0_0_1"/>
<feature type="transmembrane region" description="Helical" evidence="1">
    <location>
        <begin position="58"/>
        <end position="78"/>
    </location>
</feature>
<evidence type="ECO:0000256" key="1">
    <source>
        <dbReference type="SAM" id="Phobius"/>
    </source>
</evidence>